<proteinExistence type="predicted"/>
<name>A0A9X2RN15_9ACTN</name>
<evidence type="ECO:0000313" key="2">
    <source>
        <dbReference type="Proteomes" id="UP001142374"/>
    </source>
</evidence>
<evidence type="ECO:0008006" key="3">
    <source>
        <dbReference type="Google" id="ProtNLM"/>
    </source>
</evidence>
<organism evidence="1 2">
    <name type="scientific">Streptomyces telluris</name>
    <dbReference type="NCBI Taxonomy" id="2720021"/>
    <lineage>
        <taxon>Bacteria</taxon>
        <taxon>Bacillati</taxon>
        <taxon>Actinomycetota</taxon>
        <taxon>Actinomycetes</taxon>
        <taxon>Kitasatosporales</taxon>
        <taxon>Streptomycetaceae</taxon>
        <taxon>Streptomyces</taxon>
    </lineage>
</organism>
<dbReference type="EMBL" id="JANIID010000014">
    <property type="protein sequence ID" value="MCQ8771449.1"/>
    <property type="molecule type" value="Genomic_DNA"/>
</dbReference>
<dbReference type="Gene3D" id="2.130.10.10">
    <property type="entry name" value="YVTN repeat-like/Quinoprotein amine dehydrogenase"/>
    <property type="match status" value="1"/>
</dbReference>
<sequence>MATADTVRGGRGTPFPASLALLLTTLLLVLLAAAARHVQHAPFGDRLTLHAAARPAHSGAARAPRLHLARGGLEAYDPETGARRWTYARDGHRPLQARPALGAAVALWDDGLVTGTALRHGTLSVWHRGAPGWAGTPAARRAPGTLQLLGAQPGAVAVVTPRLVTTYALGDGGLRWHREAGSGCAFDSSRTARRTGVLLIARHCAPGTPWTSRIAAFSADSPFA</sequence>
<dbReference type="AlphaFoldDB" id="A0A9X2RN15"/>
<gene>
    <name evidence="1" type="ORF">NQU55_17005</name>
</gene>
<dbReference type="SUPFAM" id="SSF50998">
    <property type="entry name" value="Quinoprotein alcohol dehydrogenase-like"/>
    <property type="match status" value="1"/>
</dbReference>
<comment type="caution">
    <text evidence="1">The sequence shown here is derived from an EMBL/GenBank/DDBJ whole genome shotgun (WGS) entry which is preliminary data.</text>
</comment>
<dbReference type="RefSeq" id="WP_168095985.1">
    <property type="nucleotide sequence ID" value="NZ_JAATER010000532.1"/>
</dbReference>
<dbReference type="Proteomes" id="UP001142374">
    <property type="component" value="Unassembled WGS sequence"/>
</dbReference>
<dbReference type="InterPro" id="IPR011047">
    <property type="entry name" value="Quinoprotein_ADH-like_sf"/>
</dbReference>
<dbReference type="InterPro" id="IPR015943">
    <property type="entry name" value="WD40/YVTN_repeat-like_dom_sf"/>
</dbReference>
<reference evidence="1" key="1">
    <citation type="submission" date="2022-06" db="EMBL/GenBank/DDBJ databases">
        <title>WGS of actinobacteria.</title>
        <authorList>
            <person name="Thawai C."/>
        </authorList>
    </citation>
    <scope>NUCLEOTIDE SEQUENCE</scope>
    <source>
        <strain evidence="1">AA8</strain>
    </source>
</reference>
<accession>A0A9X2RN15</accession>
<evidence type="ECO:0000313" key="1">
    <source>
        <dbReference type="EMBL" id="MCQ8771449.1"/>
    </source>
</evidence>
<protein>
    <recommendedName>
        <fullName evidence="3">PQQ-like domain-containing protein</fullName>
    </recommendedName>
</protein>
<keyword evidence="2" id="KW-1185">Reference proteome</keyword>